<feature type="compositionally biased region" description="Low complexity" evidence="2">
    <location>
        <begin position="157"/>
        <end position="170"/>
    </location>
</feature>
<reference evidence="3 4" key="1">
    <citation type="submission" date="2023-01" db="EMBL/GenBank/DDBJ databases">
        <title>Analysis of 21 Apiospora genomes using comparative genomics revels a genus with tremendous synthesis potential of carbohydrate active enzymes and secondary metabolites.</title>
        <authorList>
            <person name="Sorensen T."/>
        </authorList>
    </citation>
    <scope>NUCLEOTIDE SEQUENCE [LARGE SCALE GENOMIC DNA]</scope>
    <source>
        <strain evidence="3 4">CBS 114990</strain>
    </source>
</reference>
<evidence type="ECO:0000313" key="3">
    <source>
        <dbReference type="EMBL" id="KAK8081063.1"/>
    </source>
</evidence>
<feature type="region of interest" description="Disordered" evidence="2">
    <location>
        <begin position="151"/>
        <end position="176"/>
    </location>
</feature>
<dbReference type="RefSeq" id="XP_066668538.1">
    <property type="nucleotide sequence ID" value="XM_066813196.1"/>
</dbReference>
<feature type="compositionally biased region" description="Basic and acidic residues" evidence="2">
    <location>
        <begin position="52"/>
        <end position="64"/>
    </location>
</feature>
<gene>
    <name evidence="3" type="ORF">PG997_008881</name>
</gene>
<evidence type="ECO:0000313" key="4">
    <source>
        <dbReference type="Proteomes" id="UP001433268"/>
    </source>
</evidence>
<feature type="compositionally biased region" description="Basic and acidic residues" evidence="2">
    <location>
        <begin position="92"/>
        <end position="101"/>
    </location>
</feature>
<feature type="coiled-coil region" evidence="1">
    <location>
        <begin position="205"/>
        <end position="232"/>
    </location>
</feature>
<proteinExistence type="predicted"/>
<feature type="compositionally biased region" description="Basic and acidic residues" evidence="2">
    <location>
        <begin position="248"/>
        <end position="257"/>
    </location>
</feature>
<feature type="compositionally biased region" description="Polar residues" evidence="2">
    <location>
        <begin position="74"/>
        <end position="87"/>
    </location>
</feature>
<keyword evidence="4" id="KW-1185">Reference proteome</keyword>
<feature type="region of interest" description="Disordered" evidence="2">
    <location>
        <begin position="1"/>
        <end position="103"/>
    </location>
</feature>
<comment type="caution">
    <text evidence="3">The sequence shown here is derived from an EMBL/GenBank/DDBJ whole genome shotgun (WGS) entry which is preliminary data.</text>
</comment>
<evidence type="ECO:0000256" key="2">
    <source>
        <dbReference type="SAM" id="MobiDB-lite"/>
    </source>
</evidence>
<organism evidence="3 4">
    <name type="scientific">Apiospora hydei</name>
    <dbReference type="NCBI Taxonomy" id="1337664"/>
    <lineage>
        <taxon>Eukaryota</taxon>
        <taxon>Fungi</taxon>
        <taxon>Dikarya</taxon>
        <taxon>Ascomycota</taxon>
        <taxon>Pezizomycotina</taxon>
        <taxon>Sordariomycetes</taxon>
        <taxon>Xylariomycetidae</taxon>
        <taxon>Amphisphaeriales</taxon>
        <taxon>Apiosporaceae</taxon>
        <taxon>Apiospora</taxon>
    </lineage>
</organism>
<sequence>MAWTSPLIARDTKKNEAGDKLTPEEESALEQSLFWGKEGKRGYFSSYLESQQQKDEPRSQETRPDPTTTHTTDSSQNSEQPAMTPSNPWAVRDIKAGDKLPRAPAHLSPREWLALSEANGPNLTRQTRQLISSVASLQIAMDAVSHLVNRRHRDRLSASSSSASSSSSSSGPAPTAVWPDLQELAQTQQLGLRNFCDLLKGEVDEEIQEAALEQLRRELAKQKLKEDEEKGIKVKQQLLGIADNDTDSDGRPKDLSRSKSALEVVAERAKSLTKGPWKKPW</sequence>
<evidence type="ECO:0000256" key="1">
    <source>
        <dbReference type="SAM" id="Coils"/>
    </source>
</evidence>
<accession>A0ABR1WG51</accession>
<keyword evidence="1" id="KW-0175">Coiled coil</keyword>
<dbReference type="EMBL" id="JAQQWN010000006">
    <property type="protein sequence ID" value="KAK8081063.1"/>
    <property type="molecule type" value="Genomic_DNA"/>
</dbReference>
<feature type="region of interest" description="Disordered" evidence="2">
    <location>
        <begin position="238"/>
        <end position="260"/>
    </location>
</feature>
<name>A0ABR1WG51_9PEZI</name>
<dbReference type="Proteomes" id="UP001433268">
    <property type="component" value="Unassembled WGS sequence"/>
</dbReference>
<protein>
    <submittedName>
        <fullName evidence="3">Uncharacterized protein</fullName>
    </submittedName>
</protein>
<feature type="compositionally biased region" description="Basic and acidic residues" evidence="2">
    <location>
        <begin position="10"/>
        <end position="23"/>
    </location>
</feature>
<dbReference type="GeneID" id="92046256"/>